<protein>
    <recommendedName>
        <fullName evidence="4">Transmembrane protein</fullName>
    </recommendedName>
</protein>
<evidence type="ECO:0000313" key="2">
    <source>
        <dbReference type="EMBL" id="GAT03640.1"/>
    </source>
</evidence>
<keyword evidence="1" id="KW-1133">Transmembrane helix</keyword>
<comment type="caution">
    <text evidence="2">The sequence shown here is derived from an EMBL/GenBank/DDBJ whole genome shotgun (WGS) entry which is preliminary data.</text>
</comment>
<name>A0A117IF71_MYCFO</name>
<evidence type="ECO:0000256" key="1">
    <source>
        <dbReference type="SAM" id="Phobius"/>
    </source>
</evidence>
<proteinExistence type="predicted"/>
<reference evidence="2 3" key="1">
    <citation type="journal article" date="2016" name="Genome Announc.">
        <title>Draft Genome Sequences of Five Rapidly Growing Mycobacterium Species, M. thermoresistibile, M. fortuitum subsp. acetamidolyticum, M. canariasense, M. brisbanense, and M. novocastrense.</title>
        <authorList>
            <person name="Katahira K."/>
            <person name="Ogura Y."/>
            <person name="Gotoh Y."/>
            <person name="Hayashi T."/>
        </authorList>
    </citation>
    <scope>NUCLEOTIDE SEQUENCE [LARGE SCALE GENOMIC DNA]</scope>
    <source>
        <strain evidence="2 3">JCM6368</strain>
    </source>
</reference>
<gene>
    <name evidence="2" type="ORF">RMCFA_3752</name>
</gene>
<dbReference type="RefSeq" id="WP_061264248.1">
    <property type="nucleotide sequence ID" value="NZ_BCSZ01000035.1"/>
</dbReference>
<dbReference type="EMBL" id="BCSZ01000035">
    <property type="protein sequence ID" value="GAT03640.1"/>
    <property type="molecule type" value="Genomic_DNA"/>
</dbReference>
<keyword evidence="1" id="KW-0812">Transmembrane</keyword>
<accession>A0A117IF71</accession>
<reference evidence="3" key="2">
    <citation type="submission" date="2016-02" db="EMBL/GenBank/DDBJ databases">
        <title>Draft genome sequence of five rapidly growing Mycobacterium species.</title>
        <authorList>
            <person name="Katahira K."/>
            <person name="Gotou Y."/>
            <person name="Iida K."/>
            <person name="Ogura Y."/>
            <person name="Hayashi T."/>
        </authorList>
    </citation>
    <scope>NUCLEOTIDE SEQUENCE [LARGE SCALE GENOMIC DNA]</scope>
    <source>
        <strain evidence="3">JCM6368</strain>
    </source>
</reference>
<dbReference type="Proteomes" id="UP000069705">
    <property type="component" value="Unassembled WGS sequence"/>
</dbReference>
<feature type="transmembrane region" description="Helical" evidence="1">
    <location>
        <begin position="51"/>
        <end position="73"/>
    </location>
</feature>
<feature type="transmembrane region" description="Helical" evidence="1">
    <location>
        <begin position="80"/>
        <end position="101"/>
    </location>
</feature>
<dbReference type="AlphaFoldDB" id="A0A117IF71"/>
<evidence type="ECO:0000313" key="3">
    <source>
        <dbReference type="Proteomes" id="UP000069705"/>
    </source>
</evidence>
<organism evidence="2 3">
    <name type="scientific">Mycolicibacterium fortuitum subsp. acetamidolyticum</name>
    <dbReference type="NCBI Taxonomy" id="144550"/>
    <lineage>
        <taxon>Bacteria</taxon>
        <taxon>Bacillati</taxon>
        <taxon>Actinomycetota</taxon>
        <taxon>Actinomycetes</taxon>
        <taxon>Mycobacteriales</taxon>
        <taxon>Mycobacteriaceae</taxon>
        <taxon>Mycolicibacterium</taxon>
    </lineage>
</organism>
<sequence>MSQEPSRTAPLSLVGIVAMVVAYLLMLSVLSDTDMASKFENGVAPPGTDVMGNRIAAVGGIVAGGCAWVAVAAGRMVLPIVLVLIASAPFALLSLVALQLAF</sequence>
<feature type="transmembrane region" description="Helical" evidence="1">
    <location>
        <begin position="12"/>
        <end position="31"/>
    </location>
</feature>
<evidence type="ECO:0008006" key="4">
    <source>
        <dbReference type="Google" id="ProtNLM"/>
    </source>
</evidence>
<keyword evidence="1" id="KW-0472">Membrane</keyword>